<dbReference type="OMA" id="THRKCKL"/>
<reference evidence="1 2" key="1">
    <citation type="submission" date="2015-12" db="EMBL/GenBank/DDBJ databases">
        <title>The genome of Folsomia candida.</title>
        <authorList>
            <person name="Faddeeva A."/>
            <person name="Derks M.F."/>
            <person name="Anvar Y."/>
            <person name="Smit S."/>
            <person name="Van Straalen N."/>
            <person name="Roelofs D."/>
        </authorList>
    </citation>
    <scope>NUCLEOTIDE SEQUENCE [LARGE SCALE GENOMIC DNA]</scope>
    <source>
        <strain evidence="1 2">VU population</strain>
        <tissue evidence="1">Whole body</tissue>
    </source>
</reference>
<dbReference type="Gene3D" id="3.30.450.30">
    <property type="entry name" value="Dynein light chain 2a, cytoplasmic"/>
    <property type="match status" value="1"/>
</dbReference>
<sequence length="186" mass="21262">MSQQVGSGQGISFTALRRRRKEKLEEAVKRMSTSKGVFGVMVTTENWNVIESTFHHNLTYYWKRQMKIVEGLAIAAIRDTDPSNELNFLRVQSSKFEILLSIATDHRVLVVFNSTGKDPLKGCVQAVKQMKRNKMERRKHGKGLRMVMDSCRPHVTNIVGGKEKVVITEKIGRKVMDQRDDVNNQT</sequence>
<organism evidence="1 2">
    <name type="scientific">Folsomia candida</name>
    <name type="common">Springtail</name>
    <dbReference type="NCBI Taxonomy" id="158441"/>
    <lineage>
        <taxon>Eukaryota</taxon>
        <taxon>Metazoa</taxon>
        <taxon>Ecdysozoa</taxon>
        <taxon>Arthropoda</taxon>
        <taxon>Hexapoda</taxon>
        <taxon>Collembola</taxon>
        <taxon>Entomobryomorpha</taxon>
        <taxon>Isotomoidea</taxon>
        <taxon>Isotomidae</taxon>
        <taxon>Proisotominae</taxon>
        <taxon>Folsomia</taxon>
    </lineage>
</organism>
<name>A0A226EW34_FOLCA</name>
<protein>
    <submittedName>
        <fullName evidence="1">Dynein light chain roadblock-type 1</fullName>
    </submittedName>
</protein>
<dbReference type="EMBL" id="LNIX01000001">
    <property type="protein sequence ID" value="OXA61855.1"/>
    <property type="molecule type" value="Genomic_DNA"/>
</dbReference>
<keyword evidence="2" id="KW-1185">Reference proteome</keyword>
<evidence type="ECO:0000313" key="2">
    <source>
        <dbReference type="Proteomes" id="UP000198287"/>
    </source>
</evidence>
<dbReference type="Proteomes" id="UP000198287">
    <property type="component" value="Unassembled WGS sequence"/>
</dbReference>
<dbReference type="OrthoDB" id="9985637at2759"/>
<comment type="caution">
    <text evidence="1">The sequence shown here is derived from an EMBL/GenBank/DDBJ whole genome shotgun (WGS) entry which is preliminary data.</text>
</comment>
<gene>
    <name evidence="1" type="ORF">Fcan01_02658</name>
</gene>
<dbReference type="PANTHER" id="PTHR10779">
    <property type="entry name" value="DYNEIN LIGHT CHAIN ROADBLOCK"/>
    <property type="match status" value="1"/>
</dbReference>
<dbReference type="STRING" id="158441.A0A226EW34"/>
<proteinExistence type="predicted"/>
<dbReference type="AlphaFoldDB" id="A0A226EW34"/>
<dbReference type="SUPFAM" id="SSF103196">
    <property type="entry name" value="Roadblock/LC7 domain"/>
    <property type="match status" value="1"/>
</dbReference>
<accession>A0A226EW34</accession>
<evidence type="ECO:0000313" key="1">
    <source>
        <dbReference type="EMBL" id="OXA61855.1"/>
    </source>
</evidence>